<name>A0A6C0KUJ0_9ZZZZ</name>
<protein>
    <submittedName>
        <fullName evidence="1">Uncharacterized protein</fullName>
    </submittedName>
</protein>
<dbReference type="EMBL" id="MN740991">
    <property type="protein sequence ID" value="QHU21652.1"/>
    <property type="molecule type" value="Genomic_DNA"/>
</dbReference>
<evidence type="ECO:0000313" key="1">
    <source>
        <dbReference type="EMBL" id="QHU21652.1"/>
    </source>
</evidence>
<organism evidence="1">
    <name type="scientific">viral metagenome</name>
    <dbReference type="NCBI Taxonomy" id="1070528"/>
    <lineage>
        <taxon>unclassified sequences</taxon>
        <taxon>metagenomes</taxon>
        <taxon>organismal metagenomes</taxon>
    </lineage>
</organism>
<reference evidence="1" key="1">
    <citation type="journal article" date="2020" name="Nature">
        <title>Giant virus diversity and host interactions through global metagenomics.</title>
        <authorList>
            <person name="Schulz F."/>
            <person name="Roux S."/>
            <person name="Paez-Espino D."/>
            <person name="Jungbluth S."/>
            <person name="Walsh D.A."/>
            <person name="Denef V.J."/>
            <person name="McMahon K.D."/>
            <person name="Konstantinidis K.T."/>
            <person name="Eloe-Fadrosh E.A."/>
            <person name="Kyrpides N.C."/>
            <person name="Woyke T."/>
        </authorList>
    </citation>
    <scope>NUCLEOTIDE SEQUENCE</scope>
    <source>
        <strain evidence="1">GVMAG-S-3300013094-109</strain>
    </source>
</reference>
<proteinExistence type="predicted"/>
<accession>A0A6C0KUJ0</accession>
<dbReference type="AlphaFoldDB" id="A0A6C0KUJ0"/>
<sequence length="293" mass="34826">MSSFKNSKNSKNSKNNNKIVTILNYSLHNKDNYKPLLDSSIMDIMNKYTKLVFEYLLFITENIVTKNEKYNKFIIYRGLGTITHVFSSLLFYSNNLDISYYHSQKSFYFYVEFIGQISEDQHSFLQLSSRDASIFVYKKTIFDMNTELKETISNADSLKNKKILEVFDIYKSIIQNLIYKKILNEIDFKNSKEEKKNNLTKKINYIENITETILNHKINIENLNSVYYFIEKLDKCDTEEKNYYLILETFIKKYLNNQGICKNINDKIIDTYIFKFLNDNQTSANKFISTMIK</sequence>